<protein>
    <recommendedName>
        <fullName evidence="2">ubiquitinyl hydrolase 1</fullName>
        <ecNumber evidence="2">3.4.19.12</ecNumber>
    </recommendedName>
</protein>
<dbReference type="GO" id="GO:0016579">
    <property type="term" value="P:protein deubiquitination"/>
    <property type="evidence" value="ECO:0007669"/>
    <property type="project" value="InterPro"/>
</dbReference>
<proteinExistence type="predicted"/>
<evidence type="ECO:0000256" key="1">
    <source>
        <dbReference type="ARBA" id="ARBA00000707"/>
    </source>
</evidence>
<feature type="domain" description="USP" evidence="4">
    <location>
        <begin position="86"/>
        <end position="745"/>
    </location>
</feature>
<sequence>MVQHSIPVYPNAFINTTNDAKTGLTMKDAADVSVKNRNHIQQTQNISTNNCNIVYDSNTIPRQTSLSRLDIRRKSRRFLQTPPFMYGLKNCGNSCYVNAIVHCLCHTEQISGYILRKTYEVDMKNIKNILDTNYLSSLSVNQYTNNYNIKSQQQFKITKAFVHIFQALWNNNNNCTSKLSYEFKTLIGNLNKQYLDNEQNDAQEFLLWFINTIHDELNLAKVQNKNKQTKNSSSAAISSFNDDLAKKSWNDYIDLNQSVITSTFCAQLHSTLRCNQCKEESKTFEPYLCVSLPIPQKIVKAVFVTVVFLNQSPKQLQIGLCLPITNTVKDVRQAIAQHSNLEPNDLALAEIKPNGFSQLFFDPEPMSRLNQDVYAIQFQSQTIQQLSKIDNSIPSPSPVPVIQPSPSPINTSYVNLLVLNRIRYKSGRVIPFGAPISVHVPRESNYRTLQLSIIKAQRSNIKDEAMEYAQNFVLFELYLIDQYQQTRGNVITEYPISHGVEWPLYLEKIVEILDASSISFAGPSHLQIYANWDEKHINQFVVKFDDKPDIHNSVQQAKLLLTPSPSASITLADCFSLFTQEEILNYDNAWYCTNCRRKENGTIKHLSIWTTPPILIIHLKRFCQTKLSSSKITYPIHFPLINLDVGKFLSKKRKQPLMNNENDSGGEENEDRINDDDETDETDLSVYDLFAVCNHRGHMSGGHYTAYCKNPCTDKWYCYDDHLCYEISEDKVCTPDAYILFYRRRNADFQQTDDYERTDEQNLISLSTDNTKLPTDVAEVLPLQQLKINQDDCDAEGVKHQQPKNSYRQIVLAVPSSSLSESSYLLKSPSSCPQKFVSSYTDQQQQIHSNHNYLSLSDTEKSETRKSCPLPRSCISSPTNNVLYPSNRKIDTTVIEYVYPQSSSASSTGEYCQRELDEYSQQQNQKHEQIDQNTNPWSRYNSRRYSNEDRECNVIYPKLHHPIPTMRTLH</sequence>
<dbReference type="GO" id="GO:0004843">
    <property type="term" value="F:cysteine-type deubiquitinase activity"/>
    <property type="evidence" value="ECO:0007669"/>
    <property type="project" value="UniProtKB-EC"/>
</dbReference>
<keyword evidence="9" id="KW-1185">Reference proteome</keyword>
<evidence type="ECO:0000259" key="4">
    <source>
        <dbReference type="PROSITE" id="PS50235"/>
    </source>
</evidence>
<evidence type="ECO:0000313" key="7">
    <source>
        <dbReference type="EMBL" id="CAF3684791.1"/>
    </source>
</evidence>
<dbReference type="EMBL" id="CAJNOQ010002260">
    <property type="protein sequence ID" value="CAF0948086.1"/>
    <property type="molecule type" value="Genomic_DNA"/>
</dbReference>
<dbReference type="Gene3D" id="3.90.70.10">
    <property type="entry name" value="Cysteine proteinases"/>
    <property type="match status" value="2"/>
</dbReference>
<dbReference type="Proteomes" id="UP000677228">
    <property type="component" value="Unassembled WGS sequence"/>
</dbReference>
<dbReference type="InterPro" id="IPR018200">
    <property type="entry name" value="USP_CS"/>
</dbReference>
<feature type="compositionally biased region" description="Acidic residues" evidence="3">
    <location>
        <begin position="664"/>
        <end position="679"/>
    </location>
</feature>
<dbReference type="PANTHER" id="PTHR21646:SF14">
    <property type="entry name" value="FI05488P"/>
    <property type="match status" value="1"/>
</dbReference>
<dbReference type="PROSITE" id="PS00973">
    <property type="entry name" value="USP_2"/>
    <property type="match status" value="1"/>
</dbReference>
<accession>A0A814CRC5</accession>
<name>A0A814CRC5_9BILA</name>
<evidence type="ECO:0000313" key="8">
    <source>
        <dbReference type="EMBL" id="CAF3724071.1"/>
    </source>
</evidence>
<reference evidence="6" key="1">
    <citation type="submission" date="2021-02" db="EMBL/GenBank/DDBJ databases">
        <authorList>
            <person name="Nowell W R."/>
        </authorList>
    </citation>
    <scope>NUCLEOTIDE SEQUENCE</scope>
</reference>
<dbReference type="EMBL" id="CAJOBC010002260">
    <property type="protein sequence ID" value="CAF3724071.1"/>
    <property type="molecule type" value="Genomic_DNA"/>
</dbReference>
<organism evidence="6 9">
    <name type="scientific">Didymodactylos carnosus</name>
    <dbReference type="NCBI Taxonomy" id="1234261"/>
    <lineage>
        <taxon>Eukaryota</taxon>
        <taxon>Metazoa</taxon>
        <taxon>Spiralia</taxon>
        <taxon>Gnathifera</taxon>
        <taxon>Rotifera</taxon>
        <taxon>Eurotatoria</taxon>
        <taxon>Bdelloidea</taxon>
        <taxon>Philodinida</taxon>
        <taxon>Philodinidae</taxon>
        <taxon>Didymodactylos</taxon>
    </lineage>
</organism>
<dbReference type="Pfam" id="PF00443">
    <property type="entry name" value="UCH"/>
    <property type="match status" value="1"/>
</dbReference>
<feature type="region of interest" description="Disordered" evidence="3">
    <location>
        <begin position="919"/>
        <end position="940"/>
    </location>
</feature>
<gene>
    <name evidence="6" type="ORF">GPM918_LOCUS11085</name>
    <name evidence="5" type="ORF">OVA965_LOCUS9806</name>
    <name evidence="8" type="ORF">SRO942_LOCUS11086</name>
    <name evidence="7" type="ORF">TMI583_LOCUS9802</name>
</gene>
<dbReference type="InterPro" id="IPR038765">
    <property type="entry name" value="Papain-like_cys_pep_sf"/>
</dbReference>
<dbReference type="InterPro" id="IPR050185">
    <property type="entry name" value="Ub_carboxyl-term_hydrolase"/>
</dbReference>
<evidence type="ECO:0000313" key="9">
    <source>
        <dbReference type="Proteomes" id="UP000663829"/>
    </source>
</evidence>
<evidence type="ECO:0000256" key="3">
    <source>
        <dbReference type="SAM" id="MobiDB-lite"/>
    </source>
</evidence>
<evidence type="ECO:0000256" key="2">
    <source>
        <dbReference type="ARBA" id="ARBA00012759"/>
    </source>
</evidence>
<dbReference type="PROSITE" id="PS50235">
    <property type="entry name" value="USP_3"/>
    <property type="match status" value="1"/>
</dbReference>
<comment type="catalytic activity">
    <reaction evidence="1">
        <text>Thiol-dependent hydrolysis of ester, thioester, amide, peptide and isopeptide bonds formed by the C-terminal Gly of ubiquitin (a 76-residue protein attached to proteins as an intracellular targeting signal).</text>
        <dbReference type="EC" id="3.4.19.12"/>
    </reaction>
</comment>
<feature type="compositionally biased region" description="Polar residues" evidence="3">
    <location>
        <begin position="931"/>
        <end position="940"/>
    </location>
</feature>
<dbReference type="EC" id="3.4.19.12" evidence="2"/>
<dbReference type="InterPro" id="IPR001394">
    <property type="entry name" value="Peptidase_C19_UCH"/>
</dbReference>
<dbReference type="AlphaFoldDB" id="A0A814CRC5"/>
<dbReference type="Proteomes" id="UP000681722">
    <property type="component" value="Unassembled WGS sequence"/>
</dbReference>
<dbReference type="EMBL" id="CAJNOK010003528">
    <property type="protein sequence ID" value="CAF0904671.1"/>
    <property type="molecule type" value="Genomic_DNA"/>
</dbReference>
<dbReference type="SUPFAM" id="SSF54001">
    <property type="entry name" value="Cysteine proteinases"/>
    <property type="match status" value="1"/>
</dbReference>
<dbReference type="PANTHER" id="PTHR21646">
    <property type="entry name" value="UBIQUITIN CARBOXYL-TERMINAL HYDROLASE"/>
    <property type="match status" value="1"/>
</dbReference>
<dbReference type="Proteomes" id="UP000682733">
    <property type="component" value="Unassembled WGS sequence"/>
</dbReference>
<evidence type="ECO:0000313" key="6">
    <source>
        <dbReference type="EMBL" id="CAF0948086.1"/>
    </source>
</evidence>
<dbReference type="OrthoDB" id="292964at2759"/>
<evidence type="ECO:0000313" key="5">
    <source>
        <dbReference type="EMBL" id="CAF0904671.1"/>
    </source>
</evidence>
<comment type="caution">
    <text evidence="6">The sequence shown here is derived from an EMBL/GenBank/DDBJ whole genome shotgun (WGS) entry which is preliminary data.</text>
</comment>
<dbReference type="InterPro" id="IPR028889">
    <property type="entry name" value="USP"/>
</dbReference>
<dbReference type="EMBL" id="CAJOBA010003529">
    <property type="protein sequence ID" value="CAF3684791.1"/>
    <property type="molecule type" value="Genomic_DNA"/>
</dbReference>
<feature type="region of interest" description="Disordered" evidence="3">
    <location>
        <begin position="656"/>
        <end position="679"/>
    </location>
</feature>
<dbReference type="Proteomes" id="UP000663829">
    <property type="component" value="Unassembled WGS sequence"/>
</dbReference>